<proteinExistence type="predicted"/>
<dbReference type="InterPro" id="IPR040256">
    <property type="entry name" value="At4g02000-like"/>
</dbReference>
<keyword evidence="3" id="KW-1185">Reference proteome</keyword>
<feature type="domain" description="Zinc knuckle CX2CX4HX4C" evidence="1">
    <location>
        <begin position="123"/>
        <end position="170"/>
    </location>
</feature>
<protein>
    <recommendedName>
        <fullName evidence="1">Zinc knuckle CX2CX4HX4C domain-containing protein</fullName>
    </recommendedName>
</protein>
<sequence length="229" mass="25819">MASSSNPSNPLYNIVLDDEIEGGLALNSSFLVDATDTGSIMETCLWYFNKKALIISCMKEGSNPQCIAMNTLGLWVQIHDLQTGFMTSTVLKVVGDYISVFVESCPNNFMGIWRDYTRVIVTVDLSKPLKRRMQLRKLGEEWIWITFKYENVPTFCFIYGLLKHSEKYCAKLFDTPTNEITKLYCEWMRAPLRRRTKLLGAQWMRTGFKGGGANFVGGQATLVGGSNCG</sequence>
<organism evidence="2 3">
    <name type="scientific">Cannabis sativa</name>
    <name type="common">Hemp</name>
    <name type="synonym">Marijuana</name>
    <dbReference type="NCBI Taxonomy" id="3483"/>
    <lineage>
        <taxon>Eukaryota</taxon>
        <taxon>Viridiplantae</taxon>
        <taxon>Streptophyta</taxon>
        <taxon>Embryophyta</taxon>
        <taxon>Tracheophyta</taxon>
        <taxon>Spermatophyta</taxon>
        <taxon>Magnoliopsida</taxon>
        <taxon>eudicotyledons</taxon>
        <taxon>Gunneridae</taxon>
        <taxon>Pentapetalae</taxon>
        <taxon>rosids</taxon>
        <taxon>fabids</taxon>
        <taxon>Rosales</taxon>
        <taxon>Cannabaceae</taxon>
        <taxon>Cannabis</taxon>
    </lineage>
</organism>
<dbReference type="EnsemblPlants" id="evm.model.06.1541">
    <property type="protein sequence ID" value="cds.evm.model.06.1541"/>
    <property type="gene ID" value="evm.TU.06.1541"/>
</dbReference>
<name>A0A803PUY5_CANSA</name>
<dbReference type="InterPro" id="IPR025836">
    <property type="entry name" value="Zn_knuckle_CX2CX4HX4C"/>
</dbReference>
<dbReference type="PANTHER" id="PTHR31286">
    <property type="entry name" value="GLYCINE-RICH CELL WALL STRUCTURAL PROTEIN 1.8-LIKE"/>
    <property type="match status" value="1"/>
</dbReference>
<dbReference type="Pfam" id="PF14392">
    <property type="entry name" value="zf-CCHC_4"/>
    <property type="match status" value="1"/>
</dbReference>
<dbReference type="PANTHER" id="PTHR31286:SF183">
    <property type="entry name" value="CCHC-TYPE DOMAIN-CONTAINING PROTEIN"/>
    <property type="match status" value="1"/>
</dbReference>
<dbReference type="AlphaFoldDB" id="A0A803PUY5"/>
<accession>A0A803PUY5</accession>
<reference evidence="2" key="1">
    <citation type="submission" date="2018-11" db="EMBL/GenBank/DDBJ databases">
        <authorList>
            <person name="Grassa J C."/>
        </authorList>
    </citation>
    <scope>NUCLEOTIDE SEQUENCE [LARGE SCALE GENOMIC DNA]</scope>
</reference>
<evidence type="ECO:0000313" key="3">
    <source>
        <dbReference type="Proteomes" id="UP000596661"/>
    </source>
</evidence>
<evidence type="ECO:0000313" key="2">
    <source>
        <dbReference type="EnsemblPlants" id="cds.evm.model.06.1541"/>
    </source>
</evidence>
<dbReference type="Proteomes" id="UP000596661">
    <property type="component" value="Chromosome 6"/>
</dbReference>
<evidence type="ECO:0000259" key="1">
    <source>
        <dbReference type="Pfam" id="PF14392"/>
    </source>
</evidence>
<dbReference type="EMBL" id="UZAU01000614">
    <property type="status" value="NOT_ANNOTATED_CDS"/>
    <property type="molecule type" value="Genomic_DNA"/>
</dbReference>
<reference evidence="2" key="2">
    <citation type="submission" date="2021-03" db="UniProtKB">
        <authorList>
            <consortium name="EnsemblPlants"/>
        </authorList>
    </citation>
    <scope>IDENTIFICATION</scope>
</reference>
<dbReference type="Gramene" id="evm.model.06.1541">
    <property type="protein sequence ID" value="cds.evm.model.06.1541"/>
    <property type="gene ID" value="evm.TU.06.1541"/>
</dbReference>
<dbReference type="OMA" id="DVETIML"/>